<dbReference type="InterPro" id="IPR014710">
    <property type="entry name" value="RmlC-like_jellyroll"/>
</dbReference>
<dbReference type="InterPro" id="IPR011051">
    <property type="entry name" value="RmlC_Cupin_sf"/>
</dbReference>
<evidence type="ECO:0000313" key="2">
    <source>
        <dbReference type="Proteomes" id="UP000585437"/>
    </source>
</evidence>
<dbReference type="RefSeq" id="WP_113166296.1">
    <property type="nucleotide sequence ID" value="NZ_JACHBU010000011.1"/>
</dbReference>
<protein>
    <recommendedName>
        <fullName evidence="3">5-deoxy-glucuronate isomerase</fullName>
    </recommendedName>
</protein>
<accession>A0A7X0JQ42</accession>
<dbReference type="EMBL" id="JACHBU010000011">
    <property type="protein sequence ID" value="MBB6510852.1"/>
    <property type="molecule type" value="Genomic_DNA"/>
</dbReference>
<name>A0A7X0JQ42_9HYPH</name>
<keyword evidence="2" id="KW-1185">Reference proteome</keyword>
<dbReference type="Proteomes" id="UP000585437">
    <property type="component" value="Unassembled WGS sequence"/>
</dbReference>
<organism evidence="1 2">
    <name type="scientific">Rhizobium soli</name>
    <dbReference type="NCBI Taxonomy" id="424798"/>
    <lineage>
        <taxon>Bacteria</taxon>
        <taxon>Pseudomonadati</taxon>
        <taxon>Pseudomonadota</taxon>
        <taxon>Alphaproteobacteria</taxon>
        <taxon>Hyphomicrobiales</taxon>
        <taxon>Rhizobiaceae</taxon>
        <taxon>Rhizobium/Agrobacterium group</taxon>
        <taxon>Rhizobium</taxon>
    </lineage>
</organism>
<proteinExistence type="predicted"/>
<gene>
    <name evidence="1" type="ORF">F4695_004244</name>
</gene>
<comment type="caution">
    <text evidence="1">The sequence shown here is derived from an EMBL/GenBank/DDBJ whole genome shotgun (WGS) entry which is preliminary data.</text>
</comment>
<dbReference type="Gene3D" id="2.60.120.10">
    <property type="entry name" value="Jelly Rolls"/>
    <property type="match status" value="1"/>
</dbReference>
<evidence type="ECO:0000313" key="1">
    <source>
        <dbReference type="EMBL" id="MBB6510852.1"/>
    </source>
</evidence>
<evidence type="ECO:0008006" key="3">
    <source>
        <dbReference type="Google" id="ProtNLM"/>
    </source>
</evidence>
<sequence length="302" mass="32742">MYDASDPRASLAAGKPLSSPAGPAFPASYARFYDQEAQDTDGAGKTWIVRGQNFVLLHTQAEGELLLERRGQPDEYVLLMPDEATTAVVEAGGENRTIDGHSLTFLPPGDSSVRLSGGGHVVRLFTSAAGDLLEQASNAALYATANPAIPPLASWPAPVDGYRIRSYSLAVQPEPGRFGRIFRGSTFMVNYLEPKDGPRDPSLLSPHEHSDFEQCSVALSGEYIHHLRWPWTTDKAQWRDDNHETCASPSVAVIPPQVIHTSQAIGAGINQLVDIFCPPRADFSAKPGWVLNAEDYPIPARP</sequence>
<reference evidence="1 2" key="1">
    <citation type="submission" date="2020-08" db="EMBL/GenBank/DDBJ databases">
        <title>The Agave Microbiome: Exploring the role of microbial communities in plant adaptations to desert environments.</title>
        <authorList>
            <person name="Partida-Martinez L.P."/>
        </authorList>
    </citation>
    <scope>NUCLEOTIDE SEQUENCE [LARGE SCALE GENOMIC DNA]</scope>
    <source>
        <strain evidence="1 2">AS3.12</strain>
    </source>
</reference>
<dbReference type="AlphaFoldDB" id="A0A7X0JQ42"/>
<dbReference type="SUPFAM" id="SSF51182">
    <property type="entry name" value="RmlC-like cupins"/>
    <property type="match status" value="1"/>
</dbReference>